<dbReference type="SUPFAM" id="SSF48726">
    <property type="entry name" value="Immunoglobulin"/>
    <property type="match status" value="3"/>
</dbReference>
<keyword evidence="3" id="KW-0325">Glycoprotein</keyword>
<dbReference type="PANTHER" id="PTHR44337:SF22">
    <property type="entry name" value="HEPACAM FAMILY MEMBER 2-LIKE"/>
    <property type="match status" value="1"/>
</dbReference>
<evidence type="ECO:0000259" key="7">
    <source>
        <dbReference type="PROSITE" id="PS50835"/>
    </source>
</evidence>
<evidence type="ECO:0000256" key="2">
    <source>
        <dbReference type="ARBA" id="ARBA00023157"/>
    </source>
</evidence>
<evidence type="ECO:0000256" key="3">
    <source>
        <dbReference type="ARBA" id="ARBA00023180"/>
    </source>
</evidence>
<dbReference type="InterPro" id="IPR036179">
    <property type="entry name" value="Ig-like_dom_sf"/>
</dbReference>
<protein>
    <submittedName>
        <fullName evidence="8">Carcinoembryonic antigen-related cell adhesion molecule 16-like isoform X1</fullName>
    </submittedName>
</protein>
<feature type="region of interest" description="Disordered" evidence="5">
    <location>
        <begin position="1"/>
        <end position="22"/>
    </location>
</feature>
<dbReference type="InterPro" id="IPR007110">
    <property type="entry name" value="Ig-like_dom"/>
</dbReference>
<dbReference type="InterPro" id="IPR003599">
    <property type="entry name" value="Ig_sub"/>
</dbReference>
<reference evidence="8 9" key="1">
    <citation type="submission" date="2021-05" db="EMBL/GenBank/DDBJ databases">
        <authorList>
            <person name="Zahm M."/>
            <person name="Klopp C."/>
            <person name="Cabau C."/>
            <person name="Kuhl H."/>
            <person name="Suciu R."/>
            <person name="Ciorpac M."/>
            <person name="Holostenco D."/>
            <person name="Gessner J."/>
            <person name="Wuertz S."/>
            <person name="Hohne C."/>
            <person name="Stock M."/>
            <person name="Gislard M."/>
            <person name="Lluch J."/>
            <person name="Milhes M."/>
            <person name="Lampietro C."/>
            <person name="Lopez Roques C."/>
            <person name="Donnadieu C."/>
            <person name="Du K."/>
            <person name="Schartl M."/>
            <person name="Guiguen Y."/>
        </authorList>
    </citation>
    <scope>NUCLEOTIDE SEQUENCE [LARGE SCALE GENOMIC DNA]</scope>
    <source>
        <strain evidence="8">Hh-F2</strain>
        <tissue evidence="8">Blood</tissue>
    </source>
</reference>
<evidence type="ECO:0000313" key="9">
    <source>
        <dbReference type="Proteomes" id="UP001369086"/>
    </source>
</evidence>
<keyword evidence="4" id="KW-0393">Immunoglobulin domain</keyword>
<keyword evidence="1" id="KW-0732">Signal</keyword>
<evidence type="ECO:0000313" key="8">
    <source>
        <dbReference type="EMBL" id="KAK6469894.1"/>
    </source>
</evidence>
<keyword evidence="2" id="KW-1015">Disulfide bond</keyword>
<feature type="region of interest" description="Disordered" evidence="5">
    <location>
        <begin position="385"/>
        <end position="522"/>
    </location>
</feature>
<evidence type="ECO:0000256" key="5">
    <source>
        <dbReference type="SAM" id="MobiDB-lite"/>
    </source>
</evidence>
<dbReference type="InterPro" id="IPR052598">
    <property type="entry name" value="IgSF_CEA-related"/>
</dbReference>
<feature type="domain" description="Ig-like" evidence="7">
    <location>
        <begin position="158"/>
        <end position="245"/>
    </location>
</feature>
<keyword evidence="6" id="KW-0812">Transmembrane</keyword>
<dbReference type="Proteomes" id="UP001369086">
    <property type="component" value="Unassembled WGS sequence"/>
</dbReference>
<evidence type="ECO:0000256" key="6">
    <source>
        <dbReference type="SAM" id="Phobius"/>
    </source>
</evidence>
<proteinExistence type="predicted"/>
<dbReference type="PANTHER" id="PTHR44337">
    <property type="entry name" value="CARCINOEMBRYONIC ANTIGEN-RELATED CELL ADHESION MOLECULE 8"/>
    <property type="match status" value="1"/>
</dbReference>
<feature type="compositionally biased region" description="Low complexity" evidence="5">
    <location>
        <begin position="486"/>
        <end position="522"/>
    </location>
</feature>
<evidence type="ECO:0000256" key="1">
    <source>
        <dbReference type="ARBA" id="ARBA00022729"/>
    </source>
</evidence>
<dbReference type="Pfam" id="PF13895">
    <property type="entry name" value="Ig_2"/>
    <property type="match status" value="1"/>
</dbReference>
<dbReference type="PROSITE" id="PS50835">
    <property type="entry name" value="IG_LIKE"/>
    <property type="match status" value="2"/>
</dbReference>
<dbReference type="SMART" id="SM00409">
    <property type="entry name" value="IG"/>
    <property type="match status" value="3"/>
</dbReference>
<keyword evidence="6" id="KW-1133">Transmembrane helix</keyword>
<dbReference type="Gene3D" id="2.60.40.10">
    <property type="entry name" value="Immunoglobulins"/>
    <property type="match status" value="3"/>
</dbReference>
<keyword evidence="9" id="KW-1185">Reference proteome</keyword>
<dbReference type="EMBL" id="JAHFZB010000037">
    <property type="protein sequence ID" value="KAK6469894.1"/>
    <property type="molecule type" value="Genomic_DNA"/>
</dbReference>
<name>A0ABR0YBX5_HUSHU</name>
<evidence type="ECO:0000256" key="4">
    <source>
        <dbReference type="ARBA" id="ARBA00023319"/>
    </source>
</evidence>
<accession>A0ABR0YBX5</accession>
<dbReference type="Pfam" id="PF13927">
    <property type="entry name" value="Ig_3"/>
    <property type="match status" value="1"/>
</dbReference>
<keyword evidence="6" id="KW-0472">Membrane</keyword>
<sequence>MWGPPRFMTGVARRERRGGSDATGTEMTAFLLPAFVLISVVSSQFPVEISFPSEVVQVRTGQISLLAVKTLSLSEVLTVSWASPSGQTLGVWVGGQVSPVLNEIEQYRGRLNIAGDFSLRLKDAARADEGGYTITVDPKASTGVTKNSRVIRLEVFDPIQDVSISSPSPILQGDNVTLTCRWSQGTKPQVTWGLGGAGLTPDPHVAISDSVLRISRVGREDAGNYTCRVTNAVSAGTGWTALDVSYGPDLPSVSRALLSDCVSEGDVVEGRAVSLSCVSVSNPPARFSWALNGLPVSSGNATLFIPAASLDQGGSYTCTASNAVTGRSATASTAVNVVGHCLSGGAIAGIVIGCVVGLLLLLLLVLLLLRWRKGDHWLKEKLKRTKPNPTLTPLPRPHGSANTPPLPPPVLTRSEAPPVAAPPPYRSPWSQSRGGVNELPPPVHRTARSSAAPRVDHTPSYGPPRSHRRHGVNDPPTPPPVHRTARSSAAPPLALPPSYRSPRSHRPPQAAHPPAGGHVQAV</sequence>
<dbReference type="InterPro" id="IPR013783">
    <property type="entry name" value="Ig-like_fold"/>
</dbReference>
<dbReference type="SMART" id="SM00408">
    <property type="entry name" value="IGc2"/>
    <property type="match status" value="2"/>
</dbReference>
<dbReference type="CDD" id="cd00096">
    <property type="entry name" value="Ig"/>
    <property type="match status" value="1"/>
</dbReference>
<organism evidence="8 9">
    <name type="scientific">Huso huso</name>
    <name type="common">Beluga</name>
    <name type="synonym">Acipenser huso</name>
    <dbReference type="NCBI Taxonomy" id="61971"/>
    <lineage>
        <taxon>Eukaryota</taxon>
        <taxon>Metazoa</taxon>
        <taxon>Chordata</taxon>
        <taxon>Craniata</taxon>
        <taxon>Vertebrata</taxon>
        <taxon>Euteleostomi</taxon>
        <taxon>Actinopterygii</taxon>
        <taxon>Chondrostei</taxon>
        <taxon>Acipenseriformes</taxon>
        <taxon>Acipenseridae</taxon>
        <taxon>Huso</taxon>
    </lineage>
</organism>
<feature type="transmembrane region" description="Helical" evidence="6">
    <location>
        <begin position="346"/>
        <end position="369"/>
    </location>
</feature>
<comment type="caution">
    <text evidence="8">The sequence shown here is derived from an EMBL/GenBank/DDBJ whole genome shotgun (WGS) entry which is preliminary data.</text>
</comment>
<gene>
    <name evidence="8" type="ORF">HHUSO_G31454</name>
</gene>
<dbReference type="InterPro" id="IPR003598">
    <property type="entry name" value="Ig_sub2"/>
</dbReference>
<feature type="domain" description="Ig-like" evidence="7">
    <location>
        <begin position="251"/>
        <end position="336"/>
    </location>
</feature>